<accession>A0A7J6MJW4</accession>
<gene>
    <name evidence="6" type="primary">PRSS16_4</name>
    <name evidence="6" type="ORF">FOL47_001210</name>
</gene>
<keyword evidence="7" id="KW-1185">Reference proteome</keyword>
<sequence>MLRSSIAGTFKQRYLHSDKFVNGSKPELVIVDIRGEFSEDEMADFSLDVFNVGFQTQSIVVALEHRSYGKSRPNSSPTTQDLRKLLQTNQAIADLVTFREFIVKKYGLSGVKFVLMGCSYAGSLAAWARVKHPDLFLGAVASCPVINLNYDFTEYLGFLSGLFSDERIGGSPACLAFIRRASGIIKEKIATSAGRRQIESVFGLRANYLEDQKTRLLWLSSNNARFMVQSNDPYCTKDLCNIKKKCNFVAKSDTSTEQKALKVLDTIGSPVPGQHSAQDYNQHIKWLKDKSQLSDTRFNTFQSCSQWALFRSCNPGSKCPLVQDSGILGIEQAVCQDAFGISKDDVQRNIAEEMKDFGGGGLKGTRNIIVLLGGMDPWNAVGRTQTTGRGPVQYQIPLASHCYWDKAGATRLDGVKQIMRKTVETTRSWVQADDGVTPLFL</sequence>
<dbReference type="GO" id="GO:0070008">
    <property type="term" value="F:serine-type exopeptidase activity"/>
    <property type="evidence" value="ECO:0007669"/>
    <property type="project" value="InterPro"/>
</dbReference>
<keyword evidence="4" id="KW-0378">Hydrolase</keyword>
<comment type="similarity">
    <text evidence="1">Belongs to the peptidase S28 family.</text>
</comment>
<dbReference type="PANTHER" id="PTHR11010">
    <property type="entry name" value="PROTEASE S28 PRO-X CARBOXYPEPTIDASE-RELATED"/>
    <property type="match status" value="1"/>
</dbReference>
<evidence type="ECO:0000313" key="6">
    <source>
        <dbReference type="EMBL" id="KAF4671774.1"/>
    </source>
</evidence>
<organism evidence="6 7">
    <name type="scientific">Perkinsus chesapeaki</name>
    <name type="common">Clam parasite</name>
    <name type="synonym">Perkinsus andrewsi</name>
    <dbReference type="NCBI Taxonomy" id="330153"/>
    <lineage>
        <taxon>Eukaryota</taxon>
        <taxon>Sar</taxon>
        <taxon>Alveolata</taxon>
        <taxon>Perkinsozoa</taxon>
        <taxon>Perkinsea</taxon>
        <taxon>Perkinsida</taxon>
        <taxon>Perkinsidae</taxon>
        <taxon>Perkinsus</taxon>
    </lineage>
</organism>
<protein>
    <submittedName>
        <fullName evidence="6">Thymus-specific serine protease</fullName>
    </submittedName>
</protein>
<evidence type="ECO:0000256" key="2">
    <source>
        <dbReference type="ARBA" id="ARBA00022670"/>
    </source>
</evidence>
<dbReference type="AlphaFoldDB" id="A0A7J6MJW4"/>
<evidence type="ECO:0000313" key="7">
    <source>
        <dbReference type="Proteomes" id="UP000591131"/>
    </source>
</evidence>
<keyword evidence="3" id="KW-0732">Signal</keyword>
<dbReference type="InterPro" id="IPR029058">
    <property type="entry name" value="AB_hydrolase_fold"/>
</dbReference>
<reference evidence="6 7" key="1">
    <citation type="submission" date="2020-04" db="EMBL/GenBank/DDBJ databases">
        <title>Perkinsus chesapeaki whole genome sequence.</title>
        <authorList>
            <person name="Bogema D.R."/>
        </authorList>
    </citation>
    <scope>NUCLEOTIDE SEQUENCE [LARGE SCALE GENOMIC DNA]</scope>
    <source>
        <strain evidence="6">ATCC PRA-425</strain>
    </source>
</reference>
<dbReference type="InterPro" id="IPR008758">
    <property type="entry name" value="Peptidase_S28"/>
</dbReference>
<dbReference type="SUPFAM" id="SSF53474">
    <property type="entry name" value="alpha/beta-Hydrolases"/>
    <property type="match status" value="1"/>
</dbReference>
<keyword evidence="5" id="KW-0325">Glycoprotein</keyword>
<dbReference type="Proteomes" id="UP000591131">
    <property type="component" value="Unassembled WGS sequence"/>
</dbReference>
<keyword evidence="2 6" id="KW-0645">Protease</keyword>
<dbReference type="EMBL" id="JAAPAO010000128">
    <property type="protein sequence ID" value="KAF4671774.1"/>
    <property type="molecule type" value="Genomic_DNA"/>
</dbReference>
<dbReference type="Pfam" id="PF05577">
    <property type="entry name" value="Peptidase_S28"/>
    <property type="match status" value="1"/>
</dbReference>
<evidence type="ECO:0000256" key="1">
    <source>
        <dbReference type="ARBA" id="ARBA00011079"/>
    </source>
</evidence>
<dbReference type="OrthoDB" id="406761at2759"/>
<dbReference type="Gene3D" id="3.40.50.1820">
    <property type="entry name" value="alpha/beta hydrolase"/>
    <property type="match status" value="1"/>
</dbReference>
<comment type="caution">
    <text evidence="6">The sequence shown here is derived from an EMBL/GenBank/DDBJ whole genome shotgun (WGS) entry which is preliminary data.</text>
</comment>
<name>A0A7J6MJW4_PERCH</name>
<dbReference type="GO" id="GO:0008239">
    <property type="term" value="F:dipeptidyl-peptidase activity"/>
    <property type="evidence" value="ECO:0007669"/>
    <property type="project" value="TreeGrafter"/>
</dbReference>
<evidence type="ECO:0000256" key="5">
    <source>
        <dbReference type="ARBA" id="ARBA00023180"/>
    </source>
</evidence>
<dbReference type="Gene3D" id="1.20.120.980">
    <property type="entry name" value="Serine carboxypeptidase S28, SKS domain"/>
    <property type="match status" value="1"/>
</dbReference>
<evidence type="ECO:0000256" key="3">
    <source>
        <dbReference type="ARBA" id="ARBA00022729"/>
    </source>
</evidence>
<dbReference type="GO" id="GO:0006508">
    <property type="term" value="P:proteolysis"/>
    <property type="evidence" value="ECO:0007669"/>
    <property type="project" value="UniProtKB-KW"/>
</dbReference>
<evidence type="ECO:0000256" key="4">
    <source>
        <dbReference type="ARBA" id="ARBA00022801"/>
    </source>
</evidence>
<dbReference type="InterPro" id="IPR042269">
    <property type="entry name" value="Ser_carbopepase_S28_SKS"/>
</dbReference>
<proteinExistence type="inferred from homology"/>
<dbReference type="PANTHER" id="PTHR11010:SF117">
    <property type="entry name" value="SERINE PROTEASE 16"/>
    <property type="match status" value="1"/>
</dbReference>